<evidence type="ECO:0000259" key="11">
    <source>
        <dbReference type="SMART" id="SM00831"/>
    </source>
</evidence>
<keyword evidence="2" id="KW-1003">Cell membrane</keyword>
<keyword evidence="4" id="KW-0547">Nucleotide-binding</keyword>
<dbReference type="GO" id="GO:0005524">
    <property type="term" value="F:ATP binding"/>
    <property type="evidence" value="ECO:0007669"/>
    <property type="project" value="UniProtKB-KW"/>
</dbReference>
<dbReference type="Pfam" id="PF00122">
    <property type="entry name" value="E1-E2_ATPase"/>
    <property type="match status" value="1"/>
</dbReference>
<keyword evidence="8 10" id="KW-0472">Membrane</keyword>
<evidence type="ECO:0000313" key="12">
    <source>
        <dbReference type="EMBL" id="KAK5704895.1"/>
    </source>
</evidence>
<feature type="transmembrane region" description="Helical" evidence="10">
    <location>
        <begin position="364"/>
        <end position="383"/>
    </location>
</feature>
<dbReference type="SUPFAM" id="SSF81665">
    <property type="entry name" value="Calcium ATPase, transmembrane domain M"/>
    <property type="match status" value="1"/>
</dbReference>
<name>A0AAN7WA34_9PEZI</name>
<evidence type="ECO:0000256" key="5">
    <source>
        <dbReference type="ARBA" id="ARBA00022840"/>
    </source>
</evidence>
<feature type="compositionally biased region" description="Basic and acidic residues" evidence="9">
    <location>
        <begin position="105"/>
        <end position="114"/>
    </location>
</feature>
<protein>
    <recommendedName>
        <fullName evidence="11">Cation-transporting P-type ATPase N-terminal domain-containing protein</fullName>
    </recommendedName>
</protein>
<dbReference type="SFLD" id="SFLDS00003">
    <property type="entry name" value="Haloacid_Dehalogenase"/>
    <property type="match status" value="1"/>
</dbReference>
<dbReference type="AlphaFoldDB" id="A0AAN7WA34"/>
<reference evidence="12" key="1">
    <citation type="submission" date="2023-08" db="EMBL/GenBank/DDBJ databases">
        <title>Black Yeasts Isolated from many extreme environments.</title>
        <authorList>
            <person name="Coleine C."/>
            <person name="Stajich J.E."/>
            <person name="Selbmann L."/>
        </authorList>
    </citation>
    <scope>NUCLEOTIDE SEQUENCE</scope>
    <source>
        <strain evidence="12">CCFEE 5810</strain>
    </source>
</reference>
<evidence type="ECO:0000256" key="2">
    <source>
        <dbReference type="ARBA" id="ARBA00022475"/>
    </source>
</evidence>
<feature type="transmembrane region" description="Helical" evidence="10">
    <location>
        <begin position="1039"/>
        <end position="1055"/>
    </location>
</feature>
<dbReference type="Gene3D" id="2.70.150.10">
    <property type="entry name" value="Calcium-transporting ATPase, cytoplasmic transduction domain A"/>
    <property type="match status" value="1"/>
</dbReference>
<feature type="transmembrane region" description="Helical" evidence="10">
    <location>
        <begin position="943"/>
        <end position="963"/>
    </location>
</feature>
<dbReference type="GO" id="GO:1902600">
    <property type="term" value="P:proton transmembrane transport"/>
    <property type="evidence" value="ECO:0007669"/>
    <property type="project" value="TreeGrafter"/>
</dbReference>
<dbReference type="PROSITE" id="PS00154">
    <property type="entry name" value="ATPASE_E1_E2"/>
    <property type="match status" value="1"/>
</dbReference>
<feature type="domain" description="Cation-transporting P-type ATPase N-terminal" evidence="11">
    <location>
        <begin position="117"/>
        <end position="190"/>
    </location>
</feature>
<evidence type="ECO:0000313" key="13">
    <source>
        <dbReference type="Proteomes" id="UP001310594"/>
    </source>
</evidence>
<dbReference type="SUPFAM" id="SSF56784">
    <property type="entry name" value="HAD-like"/>
    <property type="match status" value="1"/>
</dbReference>
<evidence type="ECO:0000256" key="4">
    <source>
        <dbReference type="ARBA" id="ARBA00022741"/>
    </source>
</evidence>
<dbReference type="FunFam" id="3.40.50.1000:FF:000001">
    <property type="entry name" value="Phospholipid-transporting ATPase IC"/>
    <property type="match status" value="1"/>
</dbReference>
<dbReference type="InterPro" id="IPR050510">
    <property type="entry name" value="Cation_transp_ATPase_P-type"/>
</dbReference>
<evidence type="ECO:0000256" key="9">
    <source>
        <dbReference type="SAM" id="MobiDB-lite"/>
    </source>
</evidence>
<dbReference type="Pfam" id="PF00689">
    <property type="entry name" value="Cation_ATPase_C"/>
    <property type="match status" value="1"/>
</dbReference>
<dbReference type="SMART" id="SM00831">
    <property type="entry name" value="Cation_ATPase_N"/>
    <property type="match status" value="1"/>
</dbReference>
<feature type="region of interest" description="Disordered" evidence="9">
    <location>
        <begin position="88"/>
        <end position="114"/>
    </location>
</feature>
<dbReference type="Gene3D" id="3.40.50.1000">
    <property type="entry name" value="HAD superfamily/HAD-like"/>
    <property type="match status" value="1"/>
</dbReference>
<dbReference type="InterPro" id="IPR023298">
    <property type="entry name" value="ATPase_P-typ_TM_dom_sf"/>
</dbReference>
<dbReference type="InterPro" id="IPR008250">
    <property type="entry name" value="ATPase_P-typ_transduc_dom_A_sf"/>
</dbReference>
<dbReference type="GO" id="GO:0036376">
    <property type="term" value="P:sodium ion export across plasma membrane"/>
    <property type="evidence" value="ECO:0007669"/>
    <property type="project" value="TreeGrafter"/>
</dbReference>
<dbReference type="GO" id="GO:1990573">
    <property type="term" value="P:potassium ion import across plasma membrane"/>
    <property type="evidence" value="ECO:0007669"/>
    <property type="project" value="TreeGrafter"/>
</dbReference>
<keyword evidence="7 10" id="KW-1133">Transmembrane helix</keyword>
<dbReference type="GO" id="GO:0006883">
    <property type="term" value="P:intracellular sodium ion homeostasis"/>
    <property type="evidence" value="ECO:0007669"/>
    <property type="project" value="TreeGrafter"/>
</dbReference>
<dbReference type="InterPro" id="IPR001757">
    <property type="entry name" value="P_typ_ATPase"/>
</dbReference>
<dbReference type="PRINTS" id="PR00121">
    <property type="entry name" value="NAKATPASE"/>
</dbReference>
<proteinExistence type="predicted"/>
<dbReference type="PANTHER" id="PTHR43294">
    <property type="entry name" value="SODIUM/POTASSIUM-TRANSPORTING ATPASE SUBUNIT ALPHA"/>
    <property type="match status" value="1"/>
</dbReference>
<feature type="compositionally biased region" description="Basic and acidic residues" evidence="9">
    <location>
        <begin position="731"/>
        <end position="741"/>
    </location>
</feature>
<sequence>METPPASGNRATTAEHTTTVRRNTQIAFDDGDDYRRTRDNDLRSSFDLSRRRSASRDSIRSARSRSRQPEATLPIGFRTLSFQVSASKGRSGYAEKPGKSGTTKSGDKRTTDFESADDHTITLEALYQRLRTSPQQGLSQDAAARRLTENGLNVLPKRRTNYAKKLLGYVFGGFCSILWVGVIIFFICWRPLGDPDPQAYNLGLAILVIIVIIVQASFSAFQDWSTAKTMNSILDMLPSDALVMRQGEWTTVRTSNIAPGDVVRMRVGDKVPADLRLTTTSGDVRFDRSAMTGESEEVTGSVETTDENFLETHNIALMGTLVTNGSATGVVVFTGARTVMGGIAMATTDVKERPTSIQREISRFVRIIVCLTACLASLILFSWAGWLRVKKPEYMNVVAMLNNVMGCVVAFIPEGMPVGVALTLMMIARRMKKADVLPKSLATVEMLGCVQVICSDKTGTLTKNQMSVTTVGFLDRKMTVEESQRDEKDAPAVAMTEMYRAAHLCNEATFDPLSLAKPLEERLTQGNPTDGAVLRFAESGVAGSSIRDAYPQLAQVPFNSKNKFAMTLHEDRSAGPGSSDGLLIVKGAPDVLLPHCSHYRSYEGVVRPLDEAAKQRFSELQSSLSRNAERVLMFSQRSYAVGADAKQAGFEQKLVDEGMADLVIIGVVGIFDPPRPEAAETVAACRRAGIRFMMMTGDFGLTGAAIARQIGIFTGEREPDTYATITSHRRRSEDDVPEKDLGPLSPPTSTNQSLLLEGTQISKLEDQDWDLVCSYEEIVFGRCSPENKLRIVTELQKRGMSTAVTGDGVNDAPAMKAADVGVAMVNGSDVALEAADLVLLDGFDSIVNGVRLGRLVFQNLQKVISYLLPAGSWSEIWPVLLNVFLGVPLPLSSFLMIIICVFTDLFLSLSLIMEKEEFDLLSLPPRNPKKDHLINLKIYAQSYLFVGVMETVCAHSMFFLYYWRHARIPASDLFLAFEKYTDGFHGYSQAELTAFNTTGQGVYFVTLVILQLGNILSIRNKRMSILQADPFRKERRNPWLLLSAVISISIAVFVTEEPGLQKLFGTANVPIEFWVLPIPLALGILVMDEMRKLAVRTWPRGFLARIAW</sequence>
<dbReference type="Gene3D" id="1.20.1110.10">
    <property type="entry name" value="Calcium-transporting ATPase, transmembrane domain"/>
    <property type="match status" value="1"/>
</dbReference>
<dbReference type="Pfam" id="PF00690">
    <property type="entry name" value="Cation_ATPase_N"/>
    <property type="match status" value="1"/>
</dbReference>
<dbReference type="InterPro" id="IPR018303">
    <property type="entry name" value="ATPase_P-typ_P_site"/>
</dbReference>
<evidence type="ECO:0000256" key="8">
    <source>
        <dbReference type="ARBA" id="ARBA00023136"/>
    </source>
</evidence>
<dbReference type="PRINTS" id="PR00119">
    <property type="entry name" value="CATATPASE"/>
</dbReference>
<feature type="transmembrane region" description="Helical" evidence="10">
    <location>
        <begin position="199"/>
        <end position="221"/>
    </location>
</feature>
<comment type="subcellular location">
    <subcellularLocation>
        <location evidence="1">Cell membrane</location>
        <topology evidence="1">Multi-pass membrane protein</topology>
    </subcellularLocation>
</comment>
<dbReference type="InterPro" id="IPR036412">
    <property type="entry name" value="HAD-like_sf"/>
</dbReference>
<organism evidence="12 13">
    <name type="scientific">Elasticomyces elasticus</name>
    <dbReference type="NCBI Taxonomy" id="574655"/>
    <lineage>
        <taxon>Eukaryota</taxon>
        <taxon>Fungi</taxon>
        <taxon>Dikarya</taxon>
        <taxon>Ascomycota</taxon>
        <taxon>Pezizomycotina</taxon>
        <taxon>Dothideomycetes</taxon>
        <taxon>Dothideomycetidae</taxon>
        <taxon>Mycosphaerellales</taxon>
        <taxon>Teratosphaeriaceae</taxon>
        <taxon>Elasticomyces</taxon>
    </lineage>
</organism>
<dbReference type="SUPFAM" id="SSF81653">
    <property type="entry name" value="Calcium ATPase, transduction domain A"/>
    <property type="match status" value="1"/>
</dbReference>
<evidence type="ECO:0000256" key="6">
    <source>
        <dbReference type="ARBA" id="ARBA00022967"/>
    </source>
</evidence>
<dbReference type="SFLD" id="SFLDF00027">
    <property type="entry name" value="p-type_atpase"/>
    <property type="match status" value="1"/>
</dbReference>
<feature type="compositionally biased region" description="Polar residues" evidence="9">
    <location>
        <begin position="9"/>
        <end position="26"/>
    </location>
</feature>
<dbReference type="GO" id="GO:0005886">
    <property type="term" value="C:plasma membrane"/>
    <property type="evidence" value="ECO:0007669"/>
    <property type="project" value="UniProtKB-SubCell"/>
</dbReference>
<dbReference type="Pfam" id="PF08282">
    <property type="entry name" value="Hydrolase_3"/>
    <property type="match status" value="1"/>
</dbReference>
<comment type="caution">
    <text evidence="12">The sequence shown here is derived from an EMBL/GenBank/DDBJ whole genome shotgun (WGS) entry which is preliminary data.</text>
</comment>
<dbReference type="SUPFAM" id="SSF81660">
    <property type="entry name" value="Metal cation-transporting ATPase, ATP-binding domain N"/>
    <property type="match status" value="1"/>
</dbReference>
<dbReference type="InterPro" id="IPR059000">
    <property type="entry name" value="ATPase_P-type_domA"/>
</dbReference>
<feature type="compositionally biased region" description="Basic and acidic residues" evidence="9">
    <location>
        <begin position="33"/>
        <end position="60"/>
    </location>
</feature>
<gene>
    <name evidence="12" type="ORF">LTR97_002006</name>
</gene>
<dbReference type="InterPro" id="IPR004014">
    <property type="entry name" value="ATPase_P-typ_cation-transptr_N"/>
</dbReference>
<dbReference type="EMBL" id="JAVRQU010000003">
    <property type="protein sequence ID" value="KAK5704895.1"/>
    <property type="molecule type" value="Genomic_DNA"/>
</dbReference>
<dbReference type="Proteomes" id="UP001310594">
    <property type="component" value="Unassembled WGS sequence"/>
</dbReference>
<evidence type="ECO:0000256" key="3">
    <source>
        <dbReference type="ARBA" id="ARBA00022692"/>
    </source>
</evidence>
<evidence type="ECO:0000256" key="7">
    <source>
        <dbReference type="ARBA" id="ARBA00022989"/>
    </source>
</evidence>
<feature type="region of interest" description="Disordered" evidence="9">
    <location>
        <begin position="1"/>
        <end position="74"/>
    </location>
</feature>
<dbReference type="NCBIfam" id="TIGR01494">
    <property type="entry name" value="ATPase_P-type"/>
    <property type="match status" value="2"/>
</dbReference>
<feature type="transmembrane region" description="Helical" evidence="10">
    <location>
        <begin position="166"/>
        <end position="187"/>
    </location>
</feature>
<feature type="transmembrane region" description="Helical" evidence="10">
    <location>
        <begin position="1067"/>
        <end position="1087"/>
    </location>
</feature>
<dbReference type="InterPro" id="IPR006068">
    <property type="entry name" value="ATPase_P-typ_cation-transptr_C"/>
</dbReference>
<evidence type="ECO:0000256" key="1">
    <source>
        <dbReference type="ARBA" id="ARBA00004651"/>
    </source>
</evidence>
<keyword evidence="5" id="KW-0067">ATP-binding</keyword>
<dbReference type="Gene3D" id="3.40.1110.10">
    <property type="entry name" value="Calcium-transporting ATPase, cytoplasmic domain N"/>
    <property type="match status" value="1"/>
</dbReference>
<dbReference type="PANTHER" id="PTHR43294:SF21">
    <property type="entry name" value="CATION TRANSPORTING ATPASE"/>
    <property type="match status" value="1"/>
</dbReference>
<dbReference type="GO" id="GO:0030007">
    <property type="term" value="P:intracellular potassium ion homeostasis"/>
    <property type="evidence" value="ECO:0007669"/>
    <property type="project" value="TreeGrafter"/>
</dbReference>
<evidence type="ECO:0000256" key="10">
    <source>
        <dbReference type="SAM" id="Phobius"/>
    </source>
</evidence>
<feature type="region of interest" description="Disordered" evidence="9">
    <location>
        <begin position="723"/>
        <end position="752"/>
    </location>
</feature>
<dbReference type="SFLD" id="SFLDG00002">
    <property type="entry name" value="C1.7:_P-type_atpase_like"/>
    <property type="match status" value="1"/>
</dbReference>
<feature type="transmembrane region" description="Helical" evidence="10">
    <location>
        <begin position="1001"/>
        <end position="1018"/>
    </location>
</feature>
<dbReference type="InterPro" id="IPR023299">
    <property type="entry name" value="ATPase_P-typ_cyto_dom_N"/>
</dbReference>
<keyword evidence="3 10" id="KW-0812">Transmembrane</keyword>
<dbReference type="Pfam" id="PF13246">
    <property type="entry name" value="Cation_ATPase"/>
    <property type="match status" value="1"/>
</dbReference>
<keyword evidence="6" id="KW-1278">Translocase</keyword>
<accession>A0AAN7WA34</accession>
<feature type="transmembrane region" description="Helical" evidence="10">
    <location>
        <begin position="403"/>
        <end position="427"/>
    </location>
</feature>
<dbReference type="InterPro" id="IPR023214">
    <property type="entry name" value="HAD_sf"/>
</dbReference>
<dbReference type="InterPro" id="IPR044492">
    <property type="entry name" value="P_typ_ATPase_HD_dom"/>
</dbReference>
<dbReference type="GO" id="GO:0016887">
    <property type="term" value="F:ATP hydrolysis activity"/>
    <property type="evidence" value="ECO:0007669"/>
    <property type="project" value="InterPro"/>
</dbReference>
<feature type="transmembrane region" description="Helical" evidence="10">
    <location>
        <begin position="863"/>
        <end position="885"/>
    </location>
</feature>
<feature type="transmembrane region" description="Helical" evidence="10">
    <location>
        <begin position="891"/>
        <end position="912"/>
    </location>
</feature>
<dbReference type="GO" id="GO:0005391">
    <property type="term" value="F:P-type sodium:potassium-exchanging transporter activity"/>
    <property type="evidence" value="ECO:0007669"/>
    <property type="project" value="TreeGrafter"/>
</dbReference>